<dbReference type="PANTHER" id="PTHR12708:SF0">
    <property type="entry name" value="DNA POLYMERASE EPSILON SUBUNIT 2"/>
    <property type="match status" value="1"/>
</dbReference>
<evidence type="ECO:0000259" key="9">
    <source>
        <dbReference type="Pfam" id="PF04042"/>
    </source>
</evidence>
<comment type="subcellular location">
    <subcellularLocation>
        <location evidence="1">Nucleus</location>
    </subcellularLocation>
</comment>
<dbReference type="HOGENOM" id="CLU_010628_1_0_1"/>
<dbReference type="InterPro" id="IPR016266">
    <property type="entry name" value="POLE2"/>
</dbReference>
<feature type="compositionally biased region" description="Polar residues" evidence="8">
    <location>
        <begin position="99"/>
        <end position="114"/>
    </location>
</feature>
<reference key="2">
    <citation type="submission" date="2011-08" db="EMBL/GenBank/DDBJ databases">
        <title>Genome sequence of Naumovozyma castellii.</title>
        <authorList>
            <person name="Gordon J.L."/>
            <person name="Armisen D."/>
            <person name="Proux-Wera E."/>
            <person name="OhEigeartaigh S.S."/>
            <person name="Byrne K.P."/>
            <person name="Wolfe K.H."/>
        </authorList>
    </citation>
    <scope>NUCLEOTIDE SEQUENCE</scope>
    <source>
        <strain>Type strain:CBS 4309</strain>
    </source>
</reference>
<evidence type="ECO:0000313" key="10">
    <source>
        <dbReference type="EMBL" id="CCC68073.1"/>
    </source>
</evidence>
<dbReference type="EMBL" id="HE576752">
    <property type="protein sequence ID" value="CCC68073.1"/>
    <property type="molecule type" value="Genomic_DNA"/>
</dbReference>
<protein>
    <recommendedName>
        <fullName evidence="3">DNA polymerase epsilon subunit B</fullName>
    </recommendedName>
    <alternativeName>
        <fullName evidence="7">DNA polymerase II subunit 2</fullName>
    </alternativeName>
</protein>
<evidence type="ECO:0000256" key="7">
    <source>
        <dbReference type="ARBA" id="ARBA00032930"/>
    </source>
</evidence>
<name>G0V9C2_NAUCA</name>
<gene>
    <name evidence="10" type="primary">NCAS0A15150</name>
    <name evidence="10" type="ordered locus">NCAS_0A15150</name>
</gene>
<dbReference type="GO" id="GO:0003690">
    <property type="term" value="F:double-stranded DNA binding"/>
    <property type="evidence" value="ECO:0007669"/>
    <property type="project" value="EnsemblFungi"/>
</dbReference>
<evidence type="ECO:0000256" key="8">
    <source>
        <dbReference type="SAM" id="MobiDB-lite"/>
    </source>
</evidence>
<dbReference type="GO" id="GO:0008622">
    <property type="term" value="C:epsilon DNA polymerase complex"/>
    <property type="evidence" value="ECO:0007669"/>
    <property type="project" value="EnsemblFungi"/>
</dbReference>
<evidence type="ECO:0000256" key="6">
    <source>
        <dbReference type="ARBA" id="ARBA00023242"/>
    </source>
</evidence>
<evidence type="ECO:0000256" key="1">
    <source>
        <dbReference type="ARBA" id="ARBA00004123"/>
    </source>
</evidence>
<keyword evidence="5" id="KW-0238">DNA-binding</keyword>
<sequence length="715" mass="81438">MFTSGKVLPVKIQPPLLRPLAYRVLSKKYGLSIKSDGLSALAEFVGNTMGSDWKRSPETLNFLELFASVWKQQERGLFVDKAGVLEVVCELKEREKTNIQESTQQRDNNKGTNDYSRKGKTLDNFLTGAANNNNLEENESLNSDTSDLMLPHNSSLSPIPLNESDLPMDLENDELPENNTHSQQQQQQLNWKDYFKVINVSEQQKFTYNANKMQFQFCPINTNTSVIKLPTTQTNVTIFPTRYYLIRDRVMRNENFQNDDTFNPLSSMMHLKEELQESGGNVNITSFMSITPIKNLLGRDGMNFLLLGLLKKNTRGNWALEDPSGSIEIEISQTIPTKGLYYVPGCIVLAEGIYFSVGNKFHVTSMTHPPGERRETTLEAIGNLDLLGVHGASNENYIARLDNDLKIRLHFLEKELEDHRFVILGGDLFLDELATLEALKKTFTKLEEDPPTLLIFQGSFTSVPVHASMTSRNVSATTQYKNNFDTLAGLLSTFENIINGSTLIFIPGPNDPWSSMVSLGATGIFPQKPIPTYFTQKMNRVCKHIIWGSNPTRIAYLSQEVVISRDNLVERFKRNSVIFPTVEETREQRLQEVEERLQNISIDETVSIDELVKDKDQKNLKVQETRKIVKTILDQGHLSPFTTNIRPLFWDLDYSLTLYPIPTTLIMCDTSAPQFDLTYNGCKSINPGRFIIKRRARYLEYKPSQKTVVQQEVYF</sequence>
<comment type="similarity">
    <text evidence="2">Belongs to the DNA polymerase epsilon subunit B family.</text>
</comment>
<dbReference type="STRING" id="1064592.G0V9C2"/>
<dbReference type="AlphaFoldDB" id="G0V9C2"/>
<dbReference type="OMA" id="PEDGAWF"/>
<dbReference type="GeneID" id="96901548"/>
<dbReference type="GO" id="GO:0045005">
    <property type="term" value="P:DNA-templated DNA replication maintenance of fidelity"/>
    <property type="evidence" value="ECO:0007669"/>
    <property type="project" value="EnsemblFungi"/>
</dbReference>
<dbReference type="GO" id="GO:0003697">
    <property type="term" value="F:single-stranded DNA binding"/>
    <property type="evidence" value="ECO:0007669"/>
    <property type="project" value="EnsemblFungi"/>
</dbReference>
<proteinExistence type="inferred from homology"/>
<dbReference type="PANTHER" id="PTHR12708">
    <property type="entry name" value="DNA POLYMERASE EPSILON SUBUNIT B"/>
    <property type="match status" value="1"/>
</dbReference>
<dbReference type="GO" id="GO:0030337">
    <property type="term" value="F:DNA polymerase processivity factor activity"/>
    <property type="evidence" value="ECO:0007669"/>
    <property type="project" value="EnsemblFungi"/>
</dbReference>
<dbReference type="GO" id="GO:0043596">
    <property type="term" value="C:nuclear replication fork"/>
    <property type="evidence" value="ECO:0007669"/>
    <property type="project" value="EnsemblFungi"/>
</dbReference>
<dbReference type="GO" id="GO:0005737">
    <property type="term" value="C:cytoplasm"/>
    <property type="evidence" value="ECO:0007669"/>
    <property type="project" value="EnsemblFungi"/>
</dbReference>
<keyword evidence="11" id="KW-1185">Reference proteome</keyword>
<evidence type="ECO:0000256" key="2">
    <source>
        <dbReference type="ARBA" id="ARBA00009560"/>
    </source>
</evidence>
<dbReference type="Pfam" id="PF04042">
    <property type="entry name" value="DNA_pol_E_B"/>
    <property type="match status" value="1"/>
</dbReference>
<dbReference type="FunCoup" id="G0V9C2">
    <property type="interactions" value="854"/>
</dbReference>
<keyword evidence="6" id="KW-0539">Nucleus</keyword>
<dbReference type="GO" id="GO:0042276">
    <property type="term" value="P:error-prone translesion synthesis"/>
    <property type="evidence" value="ECO:0007669"/>
    <property type="project" value="EnsemblFungi"/>
</dbReference>
<feature type="compositionally biased region" description="Acidic residues" evidence="8">
    <location>
        <begin position="166"/>
        <end position="176"/>
    </location>
</feature>
<dbReference type="eggNOG" id="KOG3818">
    <property type="taxonomic scope" value="Eukaryota"/>
</dbReference>
<accession>G0V9C2</accession>
<dbReference type="InParanoid" id="G0V9C2"/>
<feature type="domain" description="DNA polymerase alpha/delta/epsilon subunit B" evidence="9">
    <location>
        <begin position="422"/>
        <end position="675"/>
    </location>
</feature>
<organism evidence="10 11">
    <name type="scientific">Naumovozyma castellii</name>
    <name type="common">Yeast</name>
    <name type="synonym">Saccharomyces castellii</name>
    <dbReference type="NCBI Taxonomy" id="27288"/>
    <lineage>
        <taxon>Eukaryota</taxon>
        <taxon>Fungi</taxon>
        <taxon>Dikarya</taxon>
        <taxon>Ascomycota</taxon>
        <taxon>Saccharomycotina</taxon>
        <taxon>Saccharomycetes</taxon>
        <taxon>Saccharomycetales</taxon>
        <taxon>Saccharomycetaceae</taxon>
        <taxon>Naumovozyma</taxon>
    </lineage>
</organism>
<evidence type="ECO:0000313" key="11">
    <source>
        <dbReference type="Proteomes" id="UP000001640"/>
    </source>
</evidence>
<dbReference type="OrthoDB" id="10254730at2759"/>
<evidence type="ECO:0000256" key="3">
    <source>
        <dbReference type="ARBA" id="ARBA00016011"/>
    </source>
</evidence>
<evidence type="ECO:0000256" key="4">
    <source>
        <dbReference type="ARBA" id="ARBA00022705"/>
    </source>
</evidence>
<dbReference type="Proteomes" id="UP000001640">
    <property type="component" value="Chromosome 1"/>
</dbReference>
<dbReference type="KEGG" id="ncs:NCAS_0A15150"/>
<dbReference type="RefSeq" id="XP_003674451.1">
    <property type="nucleotide sequence ID" value="XM_003674403.1"/>
</dbReference>
<feature type="region of interest" description="Disordered" evidence="8">
    <location>
        <begin position="135"/>
        <end position="185"/>
    </location>
</feature>
<dbReference type="InterPro" id="IPR007185">
    <property type="entry name" value="DNA_pol_a/d/e_bsu"/>
</dbReference>
<keyword evidence="4" id="KW-0235">DNA replication</keyword>
<reference evidence="10 11" key="1">
    <citation type="journal article" date="2011" name="Proc. Natl. Acad. Sci. U.S.A.">
        <title>Evolutionary erosion of yeast sex chromosomes by mating-type switching accidents.</title>
        <authorList>
            <person name="Gordon J.L."/>
            <person name="Armisen D."/>
            <person name="Proux-Wera E."/>
            <person name="Oheigeartaigh S.S."/>
            <person name="Byrne K.P."/>
            <person name="Wolfe K.H."/>
        </authorList>
    </citation>
    <scope>NUCLEOTIDE SEQUENCE [LARGE SCALE GENOMIC DNA]</scope>
    <source>
        <strain evidence="11">ATCC 76901 / BCRC 22586 / CBS 4309 / NBRC 1992 / NRRL Y-12630</strain>
    </source>
</reference>
<dbReference type="GO" id="GO:0003887">
    <property type="term" value="F:DNA-directed DNA polymerase activity"/>
    <property type="evidence" value="ECO:0007669"/>
    <property type="project" value="EnsemblFungi"/>
</dbReference>
<evidence type="ECO:0000256" key="5">
    <source>
        <dbReference type="ARBA" id="ARBA00023125"/>
    </source>
</evidence>
<feature type="region of interest" description="Disordered" evidence="8">
    <location>
        <begin position="97"/>
        <end position="120"/>
    </location>
</feature>